<gene>
    <name evidence="2" type="ORF">CFAM422_000783</name>
</gene>
<evidence type="ECO:0000256" key="1">
    <source>
        <dbReference type="SAM" id="MobiDB-lite"/>
    </source>
</evidence>
<evidence type="ECO:0000313" key="3">
    <source>
        <dbReference type="Proteomes" id="UP000801864"/>
    </source>
</evidence>
<organism evidence="2 3">
    <name type="scientific">Trichoderma lentiforme</name>
    <dbReference type="NCBI Taxonomy" id="1567552"/>
    <lineage>
        <taxon>Eukaryota</taxon>
        <taxon>Fungi</taxon>
        <taxon>Dikarya</taxon>
        <taxon>Ascomycota</taxon>
        <taxon>Pezizomycotina</taxon>
        <taxon>Sordariomycetes</taxon>
        <taxon>Hypocreomycetidae</taxon>
        <taxon>Hypocreales</taxon>
        <taxon>Hypocreaceae</taxon>
        <taxon>Trichoderma</taxon>
    </lineage>
</organism>
<feature type="region of interest" description="Disordered" evidence="1">
    <location>
        <begin position="20"/>
        <end position="46"/>
    </location>
</feature>
<dbReference type="AlphaFoldDB" id="A0A9P5CIM4"/>
<keyword evidence="3" id="KW-1185">Reference proteome</keyword>
<sequence>MTLRHTLGWAVRGNTALVPWSKQEDRAPSESQKAAPRKKKPVLPGLARTGRALAGRLKWTGWLSLALARETPFTHAKCLRVLPSRHNPPLGTGAHRPSFPVGQPAGSPGGV</sequence>
<reference evidence="2 3" key="1">
    <citation type="submission" date="2018-06" db="EMBL/GenBank/DDBJ databases">
        <title>Genome analysis of cellulolytic fungus Trichoderma lentiforme CFAM-422.</title>
        <authorList>
            <person name="Steindorff A.S."/>
            <person name="Formighieri E.F."/>
            <person name="Midorikawa G.E.O."/>
            <person name="Tamietti M.S."/>
            <person name="Ramos E.Z."/>
            <person name="Silva A.S."/>
            <person name="Bon E.P.S."/>
            <person name="Mendes T.D."/>
            <person name="Damaso M.C.T."/>
            <person name="Favaro L.C.L."/>
        </authorList>
    </citation>
    <scope>NUCLEOTIDE SEQUENCE [LARGE SCALE GENOMIC DNA]</scope>
    <source>
        <strain evidence="2 3">CFAM-422</strain>
    </source>
</reference>
<dbReference type="EMBL" id="QLNT01000001">
    <property type="protein sequence ID" value="KAF3077174.1"/>
    <property type="molecule type" value="Genomic_DNA"/>
</dbReference>
<feature type="region of interest" description="Disordered" evidence="1">
    <location>
        <begin position="85"/>
        <end position="111"/>
    </location>
</feature>
<dbReference type="Proteomes" id="UP000801864">
    <property type="component" value="Unassembled WGS sequence"/>
</dbReference>
<comment type="caution">
    <text evidence="2">The sequence shown here is derived from an EMBL/GenBank/DDBJ whole genome shotgun (WGS) entry which is preliminary data.</text>
</comment>
<protein>
    <submittedName>
        <fullName evidence="2">Uncharacterized protein</fullName>
    </submittedName>
</protein>
<proteinExistence type="predicted"/>
<accession>A0A9P5CIM4</accession>
<name>A0A9P5CIM4_9HYPO</name>
<evidence type="ECO:0000313" key="2">
    <source>
        <dbReference type="EMBL" id="KAF3077174.1"/>
    </source>
</evidence>